<evidence type="ECO:0000259" key="5">
    <source>
        <dbReference type="PROSITE" id="PS51935"/>
    </source>
</evidence>
<dbReference type="AlphaFoldDB" id="A0A378XIH0"/>
<dbReference type="GO" id="GO:0006508">
    <property type="term" value="P:proteolysis"/>
    <property type="evidence" value="ECO:0007669"/>
    <property type="project" value="UniProtKB-KW"/>
</dbReference>
<evidence type="ECO:0000313" key="6">
    <source>
        <dbReference type="EMBL" id="QPT39647.1"/>
    </source>
</evidence>
<dbReference type="InterPro" id="IPR051202">
    <property type="entry name" value="Peptidase_C40"/>
</dbReference>
<comment type="similarity">
    <text evidence="1">Belongs to the peptidase C40 family.</text>
</comment>
<keyword evidence="9" id="KW-1185">Reference proteome</keyword>
<dbReference type="InterPro" id="IPR000064">
    <property type="entry name" value="NLP_P60_dom"/>
</dbReference>
<dbReference type="STRING" id="1122619.GCA_000373745_02445"/>
<gene>
    <name evidence="7" type="primary">spr</name>
    <name evidence="6" type="ORF">I6G29_10975</name>
    <name evidence="7" type="ORF">NCTC11997_02262</name>
</gene>
<dbReference type="PANTHER" id="PTHR47053:SF1">
    <property type="entry name" value="MUREIN DD-ENDOPEPTIDASE MEPH-RELATED"/>
    <property type="match status" value="1"/>
</dbReference>
<proteinExistence type="inferred from homology"/>
<dbReference type="SUPFAM" id="SSF54001">
    <property type="entry name" value="Cysteine proteinases"/>
    <property type="match status" value="1"/>
</dbReference>
<evidence type="ECO:0000256" key="3">
    <source>
        <dbReference type="ARBA" id="ARBA00022801"/>
    </source>
</evidence>
<name>A0A378XIH0_9BURK</name>
<reference evidence="6 9" key="2">
    <citation type="submission" date="2020-12" db="EMBL/GenBank/DDBJ databases">
        <title>FDA dAtabase for Regulatory Grade micrObial Sequences (FDA-ARGOS): Supporting development and validation of Infectious Disease Dx tests.</title>
        <authorList>
            <person name="Sproer C."/>
            <person name="Gronow S."/>
            <person name="Severitt S."/>
            <person name="Schroder I."/>
            <person name="Tallon L."/>
            <person name="Sadzewicz L."/>
            <person name="Zhao X."/>
            <person name="Boylan J."/>
            <person name="Ott S."/>
            <person name="Bowen H."/>
            <person name="Vavikolanu K."/>
            <person name="Mehta A."/>
            <person name="Aluvathingal J."/>
            <person name="Nadendla S."/>
            <person name="Lowell S."/>
            <person name="Myers T."/>
            <person name="Yan Y."/>
            <person name="Sichtig H."/>
        </authorList>
    </citation>
    <scope>NUCLEOTIDE SEQUENCE [LARGE SCALE GENOMIC DNA]</scope>
    <source>
        <strain evidence="6 9">FDAARGOS_872</strain>
    </source>
</reference>
<dbReference type="RefSeq" id="WP_018575630.1">
    <property type="nucleotide sequence ID" value="NZ_CP065725.1"/>
</dbReference>
<feature type="domain" description="NlpC/P60" evidence="5">
    <location>
        <begin position="105"/>
        <end position="228"/>
    </location>
</feature>
<dbReference type="EMBL" id="UGSB01000001">
    <property type="protein sequence ID" value="SUA57064.1"/>
    <property type="molecule type" value="Genomic_DNA"/>
</dbReference>
<dbReference type="GO" id="GO:0008234">
    <property type="term" value="F:cysteine-type peptidase activity"/>
    <property type="evidence" value="ECO:0007669"/>
    <property type="project" value="UniProtKB-KW"/>
</dbReference>
<dbReference type="EC" id="3.4.-.-" evidence="7"/>
<keyword evidence="4" id="KW-0788">Thiol protease</keyword>
<evidence type="ECO:0000313" key="9">
    <source>
        <dbReference type="Proteomes" id="UP000594903"/>
    </source>
</evidence>
<dbReference type="PANTHER" id="PTHR47053">
    <property type="entry name" value="MUREIN DD-ENDOPEPTIDASE MEPH-RELATED"/>
    <property type="match status" value="1"/>
</dbReference>
<dbReference type="InterPro" id="IPR038765">
    <property type="entry name" value="Papain-like_cys_pep_sf"/>
</dbReference>
<evidence type="ECO:0000313" key="8">
    <source>
        <dbReference type="Proteomes" id="UP000254603"/>
    </source>
</evidence>
<evidence type="ECO:0000256" key="1">
    <source>
        <dbReference type="ARBA" id="ARBA00007074"/>
    </source>
</evidence>
<dbReference type="OrthoDB" id="9807055at2"/>
<dbReference type="Gene3D" id="3.90.1720.10">
    <property type="entry name" value="endopeptidase domain like (from Nostoc punctiforme)"/>
    <property type="match status" value="1"/>
</dbReference>
<dbReference type="Proteomes" id="UP000594903">
    <property type="component" value="Chromosome"/>
</dbReference>
<dbReference type="Pfam" id="PF00877">
    <property type="entry name" value="NLPC_P60"/>
    <property type="match status" value="1"/>
</dbReference>
<dbReference type="PROSITE" id="PS51935">
    <property type="entry name" value="NLPC_P60"/>
    <property type="match status" value="1"/>
</dbReference>
<evidence type="ECO:0000256" key="4">
    <source>
        <dbReference type="ARBA" id="ARBA00022807"/>
    </source>
</evidence>
<protein>
    <submittedName>
        <fullName evidence="6">C40 family peptidase</fullName>
    </submittedName>
    <submittedName>
        <fullName evidence="7">Probable endopeptidase Spr</fullName>
        <ecNumber evidence="7">3.4.-.-</ecNumber>
    </submittedName>
</protein>
<keyword evidence="2" id="KW-0645">Protease</keyword>
<accession>A0A378XIH0</accession>
<dbReference type="EMBL" id="CP065725">
    <property type="protein sequence ID" value="QPT39647.1"/>
    <property type="molecule type" value="Genomic_DNA"/>
</dbReference>
<organism evidence="7 8">
    <name type="scientific">Oligella ureolytica</name>
    <dbReference type="NCBI Taxonomy" id="90244"/>
    <lineage>
        <taxon>Bacteria</taxon>
        <taxon>Pseudomonadati</taxon>
        <taxon>Pseudomonadota</taxon>
        <taxon>Betaproteobacteria</taxon>
        <taxon>Burkholderiales</taxon>
        <taxon>Alcaligenaceae</taxon>
        <taxon>Oligella</taxon>
    </lineage>
</organism>
<dbReference type="Proteomes" id="UP000254603">
    <property type="component" value="Unassembled WGS sequence"/>
</dbReference>
<reference evidence="7 8" key="1">
    <citation type="submission" date="2018-06" db="EMBL/GenBank/DDBJ databases">
        <authorList>
            <consortium name="Pathogen Informatics"/>
            <person name="Doyle S."/>
        </authorList>
    </citation>
    <scope>NUCLEOTIDE SEQUENCE [LARGE SCALE GENOMIC DNA]</scope>
    <source>
        <strain evidence="7 8">NCTC11997</strain>
    </source>
</reference>
<sequence length="236" mass="25357">MSILNFAKSHGFQVFCQKLFIPAGLIAGLTFSGVSLADNQRDAIGELITQSSQSSSSPIHTISLNSSPTDTEWTADLSDPIGQLLSQTQAEFGGKGATLQLTTPTTASNELAQGVLNYLGVRYRFGGTSPSNGFDCSGLIHYVANKHLGIDIPRIAASQAKIGTAVDRSELLPGDLVFFNTRGARNSHVGVYLGNNEFVHAPRSGAVVRVEKISAYWDKRWNGARRLSNSKTTTHF</sequence>
<evidence type="ECO:0000313" key="7">
    <source>
        <dbReference type="EMBL" id="SUA57064.1"/>
    </source>
</evidence>
<keyword evidence="3 7" id="KW-0378">Hydrolase</keyword>
<evidence type="ECO:0000256" key="2">
    <source>
        <dbReference type="ARBA" id="ARBA00022670"/>
    </source>
</evidence>